<sequence>MRRTRKQFQTLALIDLFPDETVFKDNLKSKRNSKLMGSLPYGCGGDQHQTGLTARDLARTKEHATNKKKPKCRPASALGNADLGRNEHGTWCFCALRNLHSYICYKFAHYLIYVSFYVRAYPAFC</sequence>
<protein>
    <submittedName>
        <fullName evidence="1">Uncharacterized protein</fullName>
    </submittedName>
</protein>
<name>A0A821X0Z4_9NEOP</name>
<evidence type="ECO:0000313" key="1">
    <source>
        <dbReference type="EMBL" id="CAF4937286.1"/>
    </source>
</evidence>
<proteinExistence type="predicted"/>
<accession>A0A821X0Z4</accession>
<dbReference type="EMBL" id="CAJOBZ010000065">
    <property type="protein sequence ID" value="CAF4937286.1"/>
    <property type="molecule type" value="Genomic_DNA"/>
</dbReference>
<keyword evidence="2" id="KW-1185">Reference proteome</keyword>
<dbReference type="Proteomes" id="UP000663880">
    <property type="component" value="Unassembled WGS sequence"/>
</dbReference>
<dbReference type="AlphaFoldDB" id="A0A821X0Z4"/>
<gene>
    <name evidence="1" type="ORF">PMACD_LOCUS14380</name>
</gene>
<organism evidence="1 2">
    <name type="scientific">Pieris macdunnoughi</name>
    <dbReference type="NCBI Taxonomy" id="345717"/>
    <lineage>
        <taxon>Eukaryota</taxon>
        <taxon>Metazoa</taxon>
        <taxon>Ecdysozoa</taxon>
        <taxon>Arthropoda</taxon>
        <taxon>Hexapoda</taxon>
        <taxon>Insecta</taxon>
        <taxon>Pterygota</taxon>
        <taxon>Neoptera</taxon>
        <taxon>Endopterygota</taxon>
        <taxon>Lepidoptera</taxon>
        <taxon>Glossata</taxon>
        <taxon>Ditrysia</taxon>
        <taxon>Papilionoidea</taxon>
        <taxon>Pieridae</taxon>
        <taxon>Pierinae</taxon>
        <taxon>Pieris</taxon>
    </lineage>
</organism>
<evidence type="ECO:0000313" key="2">
    <source>
        <dbReference type="Proteomes" id="UP000663880"/>
    </source>
</evidence>
<comment type="caution">
    <text evidence="1">The sequence shown here is derived from an EMBL/GenBank/DDBJ whole genome shotgun (WGS) entry which is preliminary data.</text>
</comment>
<reference evidence="1" key="1">
    <citation type="submission" date="2021-02" db="EMBL/GenBank/DDBJ databases">
        <authorList>
            <person name="Steward A R."/>
        </authorList>
    </citation>
    <scope>NUCLEOTIDE SEQUENCE</scope>
</reference>